<organism evidence="1 2">
    <name type="scientific">Chitinophaga terrae</name>
    <name type="common">ex Kim and Jung 2007</name>
    <dbReference type="NCBI Taxonomy" id="408074"/>
    <lineage>
        <taxon>Bacteria</taxon>
        <taxon>Pseudomonadati</taxon>
        <taxon>Bacteroidota</taxon>
        <taxon>Chitinophagia</taxon>
        <taxon>Chitinophagales</taxon>
        <taxon>Chitinophagaceae</taxon>
        <taxon>Chitinophaga</taxon>
    </lineage>
</organism>
<name>A0A1H4BSB1_9BACT</name>
<reference evidence="2" key="1">
    <citation type="submission" date="2016-10" db="EMBL/GenBank/DDBJ databases">
        <authorList>
            <person name="Varghese N."/>
            <person name="Submissions S."/>
        </authorList>
    </citation>
    <scope>NUCLEOTIDE SEQUENCE [LARGE SCALE GENOMIC DNA]</scope>
    <source>
        <strain evidence="2">DSM 23920</strain>
    </source>
</reference>
<dbReference type="RefSeq" id="WP_139170110.1">
    <property type="nucleotide sequence ID" value="NZ_BKAT01000011.1"/>
</dbReference>
<dbReference type="OrthoDB" id="7066494at2"/>
<dbReference type="AlphaFoldDB" id="A0A1H4BSB1"/>
<dbReference type="Proteomes" id="UP000199656">
    <property type="component" value="Unassembled WGS sequence"/>
</dbReference>
<evidence type="ECO:0000313" key="2">
    <source>
        <dbReference type="Proteomes" id="UP000199656"/>
    </source>
</evidence>
<protein>
    <submittedName>
        <fullName evidence="1">Uncharacterized protein</fullName>
    </submittedName>
</protein>
<accession>A0A1H4BSB1</accession>
<proteinExistence type="predicted"/>
<evidence type="ECO:0000313" key="1">
    <source>
        <dbReference type="EMBL" id="SEA51035.1"/>
    </source>
</evidence>
<keyword evidence="2" id="KW-1185">Reference proteome</keyword>
<sequence>MQFNKRPAPDLYKPYAFEGNPAYFKNLHEVEWRGQLRSSTGGAQFRIRYYGELYTWQVKQKPAHLEAHYRNYGRHFNGLIAATNEAPELVYAEDAVTGERILLFDYSLHGYDNLFCNEWDFSKIPQRQADKIYRDAAGNEVFEVVVCTFNNIDYEDEDEHFLGPEGKATLLNGSKVDISFLQRNGFDGISILLYDKDGEKVMVHQRELA</sequence>
<dbReference type="EMBL" id="FNRL01000008">
    <property type="protein sequence ID" value="SEA51035.1"/>
    <property type="molecule type" value="Genomic_DNA"/>
</dbReference>
<gene>
    <name evidence="1" type="ORF">SAMN05660909_02258</name>
</gene>